<protein>
    <recommendedName>
        <fullName evidence="3">FAR1 domain-containing protein</fullName>
    </recommendedName>
</protein>
<evidence type="ECO:0000313" key="1">
    <source>
        <dbReference type="EMBL" id="OAD73603.1"/>
    </source>
</evidence>
<dbReference type="OrthoDB" id="159395at2759"/>
<evidence type="ECO:0008006" key="3">
    <source>
        <dbReference type="Google" id="ProtNLM"/>
    </source>
</evidence>
<gene>
    <name evidence="1" type="ORF">PHYBLDRAFT_145079</name>
</gene>
<name>A0A162UAA4_PHYB8</name>
<sequence>MSIEKRTNFTINEIDDYHMLRNDPDYEIVNPKIIEIFINEDAFTLWYETSAKRHSHWNISNTSISKATYSTASPSDVVKTIYFVCKHAGMPRKAKPEENCGLERKPKRIRKESIKDGCKAKITKKTLRNGRVAVEYMWHHATHQPEKNLAMGSGCGREAAEVARNDLRCLEMQESIGKDLSVLISLVKDKIKDSKSKLDSLNMLSDQLGVCISKVEKIGTALQQQQPKEK</sequence>
<dbReference type="AlphaFoldDB" id="A0A162UAA4"/>
<dbReference type="VEuPathDB" id="FungiDB:PHYBLDRAFT_145079"/>
<proteinExistence type="predicted"/>
<dbReference type="GeneID" id="28992269"/>
<dbReference type="EMBL" id="KV440980">
    <property type="protein sequence ID" value="OAD73603.1"/>
    <property type="molecule type" value="Genomic_DNA"/>
</dbReference>
<evidence type="ECO:0000313" key="2">
    <source>
        <dbReference type="Proteomes" id="UP000077315"/>
    </source>
</evidence>
<accession>A0A162UAA4</accession>
<dbReference type="InParanoid" id="A0A162UAA4"/>
<reference evidence="2" key="1">
    <citation type="submission" date="2015-06" db="EMBL/GenBank/DDBJ databases">
        <title>Expansion of signal transduction pathways in fungi by whole-genome duplication.</title>
        <authorList>
            <consortium name="DOE Joint Genome Institute"/>
            <person name="Corrochano L.M."/>
            <person name="Kuo A."/>
            <person name="Marcet-Houben M."/>
            <person name="Polaino S."/>
            <person name="Salamov A."/>
            <person name="Villalobos J.M."/>
            <person name="Alvarez M.I."/>
            <person name="Avalos J."/>
            <person name="Benito E.P."/>
            <person name="Benoit I."/>
            <person name="Burger G."/>
            <person name="Camino L.P."/>
            <person name="Canovas D."/>
            <person name="Cerda-Olmedo E."/>
            <person name="Cheng J.-F."/>
            <person name="Dominguez A."/>
            <person name="Elias M."/>
            <person name="Eslava A.P."/>
            <person name="Glaser F."/>
            <person name="Grimwood J."/>
            <person name="Gutierrez G."/>
            <person name="Heitman J."/>
            <person name="Henrissat B."/>
            <person name="Iturriaga E.A."/>
            <person name="Lang B.F."/>
            <person name="Lavin J.L."/>
            <person name="Lee S."/>
            <person name="Li W."/>
            <person name="Lindquist E."/>
            <person name="Lopez-Garcia S."/>
            <person name="Luque E.M."/>
            <person name="Marcos A.T."/>
            <person name="Martin J."/>
            <person name="McCluskey K."/>
            <person name="Medina H.R."/>
            <person name="Miralles-Duran A."/>
            <person name="Miyazaki A."/>
            <person name="Munoz-Torres E."/>
            <person name="Oguiza J.A."/>
            <person name="Ohm R."/>
            <person name="Olmedo M."/>
            <person name="Orejas M."/>
            <person name="Ortiz-Castellanos L."/>
            <person name="Pisabarro A.G."/>
            <person name="Rodriguez-Romero J."/>
            <person name="Ruiz-Herrera J."/>
            <person name="Ruiz-Vazquez R."/>
            <person name="Sanz C."/>
            <person name="Schackwitz W."/>
            <person name="Schmutz J."/>
            <person name="Shahriari M."/>
            <person name="Shelest E."/>
            <person name="Silva-Franco F."/>
            <person name="Soanes D."/>
            <person name="Syed K."/>
            <person name="Tagua V.G."/>
            <person name="Talbot N.J."/>
            <person name="Thon M."/>
            <person name="De vries R.P."/>
            <person name="Wiebenga A."/>
            <person name="Yadav J.S."/>
            <person name="Braun E.L."/>
            <person name="Baker S."/>
            <person name="Garre V."/>
            <person name="Horwitz B."/>
            <person name="Torres-Martinez S."/>
            <person name="Idnurm A."/>
            <person name="Herrera-Estrella A."/>
            <person name="Gabaldon T."/>
            <person name="Grigoriev I.V."/>
        </authorList>
    </citation>
    <scope>NUCLEOTIDE SEQUENCE [LARGE SCALE GENOMIC DNA]</scope>
    <source>
        <strain evidence="2">NRRL 1555(-)</strain>
    </source>
</reference>
<organism evidence="1 2">
    <name type="scientific">Phycomyces blakesleeanus (strain ATCC 8743b / DSM 1359 / FGSC 10004 / NBRC 33097 / NRRL 1555)</name>
    <dbReference type="NCBI Taxonomy" id="763407"/>
    <lineage>
        <taxon>Eukaryota</taxon>
        <taxon>Fungi</taxon>
        <taxon>Fungi incertae sedis</taxon>
        <taxon>Mucoromycota</taxon>
        <taxon>Mucoromycotina</taxon>
        <taxon>Mucoromycetes</taxon>
        <taxon>Mucorales</taxon>
        <taxon>Phycomycetaceae</taxon>
        <taxon>Phycomyces</taxon>
    </lineage>
</organism>
<dbReference type="RefSeq" id="XP_018291643.1">
    <property type="nucleotide sequence ID" value="XM_018431363.1"/>
</dbReference>
<keyword evidence="2" id="KW-1185">Reference proteome</keyword>
<dbReference type="STRING" id="763407.A0A162UAA4"/>
<dbReference type="Proteomes" id="UP000077315">
    <property type="component" value="Unassembled WGS sequence"/>
</dbReference>